<feature type="region of interest" description="Disordered" evidence="1">
    <location>
        <begin position="80"/>
        <end position="126"/>
    </location>
</feature>
<comment type="caution">
    <text evidence="2">The sequence shown here is derived from an EMBL/GenBank/DDBJ whole genome shotgun (WGS) entry which is preliminary data.</text>
</comment>
<dbReference type="EMBL" id="SGXT01000016">
    <property type="protein sequence ID" value="RZT59350.1"/>
    <property type="molecule type" value="Genomic_DNA"/>
</dbReference>
<feature type="region of interest" description="Disordered" evidence="1">
    <location>
        <begin position="138"/>
        <end position="181"/>
    </location>
</feature>
<dbReference type="OrthoDB" id="3383452at2"/>
<dbReference type="AlphaFoldDB" id="A0A4Q7TI42"/>
<name>A0A4Q7TI42_9MICO</name>
<accession>A0A4Q7TI42</accession>
<feature type="compositionally biased region" description="Basic and acidic residues" evidence="1">
    <location>
        <begin position="117"/>
        <end position="126"/>
    </location>
</feature>
<evidence type="ECO:0000256" key="1">
    <source>
        <dbReference type="SAM" id="MobiDB-lite"/>
    </source>
</evidence>
<feature type="compositionally biased region" description="Polar residues" evidence="1">
    <location>
        <begin position="145"/>
        <end position="162"/>
    </location>
</feature>
<organism evidence="2 3">
    <name type="scientific">Microcella alkaliphila</name>
    <dbReference type="NCBI Taxonomy" id="279828"/>
    <lineage>
        <taxon>Bacteria</taxon>
        <taxon>Bacillati</taxon>
        <taxon>Actinomycetota</taxon>
        <taxon>Actinomycetes</taxon>
        <taxon>Micrococcales</taxon>
        <taxon>Microbacteriaceae</taxon>
        <taxon>Microcella</taxon>
    </lineage>
</organism>
<feature type="compositionally biased region" description="Basic and acidic residues" evidence="1">
    <location>
        <begin position="165"/>
        <end position="177"/>
    </location>
</feature>
<protein>
    <submittedName>
        <fullName evidence="2">Uncharacterized protein</fullName>
    </submittedName>
</protein>
<evidence type="ECO:0000313" key="3">
    <source>
        <dbReference type="Proteomes" id="UP000292408"/>
    </source>
</evidence>
<feature type="compositionally biased region" description="Basic and acidic residues" evidence="1">
    <location>
        <begin position="88"/>
        <end position="102"/>
    </location>
</feature>
<dbReference type="Proteomes" id="UP000292408">
    <property type="component" value="Unassembled WGS sequence"/>
</dbReference>
<proteinExistence type="predicted"/>
<evidence type="ECO:0000313" key="2">
    <source>
        <dbReference type="EMBL" id="RZT59350.1"/>
    </source>
</evidence>
<dbReference type="RefSeq" id="WP_130283404.1">
    <property type="nucleotide sequence ID" value="NZ_SGXT01000016.1"/>
</dbReference>
<sequence>MTYFLVDDEISFHPKALAAGNAAMGLWARAGAWSKKYVTGGLIRDDVALSMGTKAECERLVAAGLWVKVKDGYRFHDWEDIPGNLDADGEKKRRDSAREQARVRKQRQRSRQTPGHADSHAEGHAVTDTVTRHEVTAGVTPPVTPQSRTPSVHSPVNKTSSVRPVPERAENDGRTDDADADQSMRASVAGLGVDYDKTAAAIGKACGRIASPSDVARIVSTILDRATTTPRSPTGFVVTAIQNDWPEFQKLIDTAEEAA</sequence>
<reference evidence="2 3" key="1">
    <citation type="journal article" date="2015" name="Stand. Genomic Sci.">
        <title>Genomic Encyclopedia of Bacterial and Archaeal Type Strains, Phase III: the genomes of soil and plant-associated and newly described type strains.</title>
        <authorList>
            <person name="Whitman W.B."/>
            <person name="Woyke T."/>
            <person name="Klenk H.P."/>
            <person name="Zhou Y."/>
            <person name="Lilburn T.G."/>
            <person name="Beck B.J."/>
            <person name="De Vos P."/>
            <person name="Vandamme P."/>
            <person name="Eisen J.A."/>
            <person name="Garrity G."/>
            <person name="Hugenholtz P."/>
            <person name="Kyrpides N.C."/>
        </authorList>
    </citation>
    <scope>NUCLEOTIDE SEQUENCE [LARGE SCALE GENOMIC DNA]</scope>
    <source>
        <strain evidence="2 3">AC4r</strain>
    </source>
</reference>
<keyword evidence="3" id="KW-1185">Reference proteome</keyword>
<gene>
    <name evidence="2" type="ORF">EV140_1955</name>
</gene>